<comment type="caution">
    <text evidence="2">The sequence shown here is derived from an EMBL/GenBank/DDBJ whole genome shotgun (WGS) entry which is preliminary data.</text>
</comment>
<gene>
    <name evidence="2" type="ORF">DFP98_106226</name>
</gene>
<organism evidence="2 3">
    <name type="scientific">Cohnella phaseoli</name>
    <dbReference type="NCBI Taxonomy" id="456490"/>
    <lineage>
        <taxon>Bacteria</taxon>
        <taxon>Bacillati</taxon>
        <taxon>Bacillota</taxon>
        <taxon>Bacilli</taxon>
        <taxon>Bacillales</taxon>
        <taxon>Paenibacillaceae</taxon>
        <taxon>Cohnella</taxon>
    </lineage>
</organism>
<dbReference type="Proteomes" id="UP000256977">
    <property type="component" value="Unassembled WGS sequence"/>
</dbReference>
<sequence length="59" mass="6758">MNNEANLIFIISSFCLAVVLILTRDRVPERMRRPMAIITIALVLFAFFLIVYNLFIIGA</sequence>
<accession>A0A3D9KCT9</accession>
<evidence type="ECO:0000256" key="1">
    <source>
        <dbReference type="SAM" id="Phobius"/>
    </source>
</evidence>
<feature type="transmembrane region" description="Helical" evidence="1">
    <location>
        <begin position="35"/>
        <end position="57"/>
    </location>
</feature>
<protein>
    <recommendedName>
        <fullName evidence="4">Signal transduction histidine kinase</fullName>
    </recommendedName>
</protein>
<keyword evidence="1" id="KW-0812">Transmembrane</keyword>
<name>A0A3D9KCT9_9BACL</name>
<keyword evidence="1" id="KW-0472">Membrane</keyword>
<keyword evidence="1" id="KW-1133">Transmembrane helix</keyword>
<dbReference type="EMBL" id="QRDZ01000006">
    <property type="protein sequence ID" value="RED84351.1"/>
    <property type="molecule type" value="Genomic_DNA"/>
</dbReference>
<feature type="transmembrane region" description="Helical" evidence="1">
    <location>
        <begin position="6"/>
        <end position="23"/>
    </location>
</feature>
<evidence type="ECO:0000313" key="3">
    <source>
        <dbReference type="Proteomes" id="UP000256977"/>
    </source>
</evidence>
<evidence type="ECO:0000313" key="2">
    <source>
        <dbReference type="EMBL" id="RED84351.1"/>
    </source>
</evidence>
<dbReference type="RefSeq" id="WP_116060495.1">
    <property type="nucleotide sequence ID" value="NZ_QRDZ01000006.1"/>
</dbReference>
<keyword evidence="3" id="KW-1185">Reference proteome</keyword>
<evidence type="ECO:0008006" key="4">
    <source>
        <dbReference type="Google" id="ProtNLM"/>
    </source>
</evidence>
<proteinExistence type="predicted"/>
<reference evidence="2 3" key="1">
    <citation type="submission" date="2018-07" db="EMBL/GenBank/DDBJ databases">
        <title>Genomic Encyclopedia of Type Strains, Phase III (KMG-III): the genomes of soil and plant-associated and newly described type strains.</title>
        <authorList>
            <person name="Whitman W."/>
        </authorList>
    </citation>
    <scope>NUCLEOTIDE SEQUENCE [LARGE SCALE GENOMIC DNA]</scope>
    <source>
        <strain evidence="2 3">CECT 7287</strain>
    </source>
</reference>
<dbReference type="AlphaFoldDB" id="A0A3D9KCT9"/>
<dbReference type="OrthoDB" id="2627968at2"/>